<feature type="compositionally biased region" description="Polar residues" evidence="12">
    <location>
        <begin position="852"/>
        <end position="864"/>
    </location>
</feature>
<comment type="subcellular location">
    <subcellularLocation>
        <location evidence="8">Endomembrane system</location>
        <topology evidence="8">Single-pass type I membrane protein</topology>
    </subcellularLocation>
    <subcellularLocation>
        <location evidence="1">Endoplasmic reticulum membrane</location>
        <topology evidence="1">Single-pass membrane protein</topology>
    </subcellularLocation>
</comment>
<dbReference type="eggNOG" id="KOG1396">
    <property type="taxonomic scope" value="Eukaryota"/>
</dbReference>
<evidence type="ECO:0000256" key="9">
    <source>
        <dbReference type="ARBA" id="ARBA00061226"/>
    </source>
</evidence>
<accession>C3ZHZ1</accession>
<keyword evidence="3 13" id="KW-0732">Signal</keyword>
<evidence type="ECO:0000256" key="11">
    <source>
        <dbReference type="SAM" id="Coils"/>
    </source>
</evidence>
<feature type="compositionally biased region" description="Basic residues" evidence="12">
    <location>
        <begin position="1134"/>
        <end position="1146"/>
    </location>
</feature>
<dbReference type="PROSITE" id="PS51469">
    <property type="entry name" value="SUN"/>
    <property type="match status" value="1"/>
</dbReference>
<evidence type="ECO:0000259" key="14">
    <source>
        <dbReference type="PROSITE" id="PS51469"/>
    </source>
</evidence>
<dbReference type="EMBL" id="GG666625">
    <property type="protein sequence ID" value="EEN47846.1"/>
    <property type="molecule type" value="Genomic_DNA"/>
</dbReference>
<feature type="compositionally biased region" description="Basic and acidic residues" evidence="12">
    <location>
        <begin position="703"/>
        <end position="717"/>
    </location>
</feature>
<evidence type="ECO:0000256" key="13">
    <source>
        <dbReference type="SAM" id="SignalP"/>
    </source>
</evidence>
<gene>
    <name evidence="15" type="ORF">BRAFLDRAFT_88779</name>
</gene>
<keyword evidence="7" id="KW-0325">Glycoprotein</keyword>
<feature type="signal peptide" evidence="13">
    <location>
        <begin position="1"/>
        <end position="24"/>
    </location>
</feature>
<feature type="compositionally biased region" description="Polar residues" evidence="12">
    <location>
        <begin position="640"/>
        <end position="651"/>
    </location>
</feature>
<dbReference type="AlphaFoldDB" id="C3ZHZ1"/>
<dbReference type="InterPro" id="IPR045120">
    <property type="entry name" value="Suco/Slp1-like"/>
</dbReference>
<feature type="region of interest" description="Disordered" evidence="12">
    <location>
        <begin position="691"/>
        <end position="920"/>
    </location>
</feature>
<dbReference type="InParanoid" id="C3ZHZ1"/>
<feature type="compositionally biased region" description="Basic and acidic residues" evidence="12">
    <location>
        <begin position="122"/>
        <end position="131"/>
    </location>
</feature>
<dbReference type="Gene3D" id="2.60.120.260">
    <property type="entry name" value="Galactose-binding domain-like"/>
    <property type="match status" value="1"/>
</dbReference>
<evidence type="ECO:0000256" key="12">
    <source>
        <dbReference type="SAM" id="MobiDB-lite"/>
    </source>
</evidence>
<feature type="compositionally biased region" description="Polar residues" evidence="12">
    <location>
        <begin position="758"/>
        <end position="775"/>
    </location>
</feature>
<feature type="compositionally biased region" description="Basic and acidic residues" evidence="12">
    <location>
        <begin position="630"/>
        <end position="639"/>
    </location>
</feature>
<evidence type="ECO:0000256" key="4">
    <source>
        <dbReference type="ARBA" id="ARBA00022824"/>
    </source>
</evidence>
<feature type="chain" id="PRO_5002934648" description="SUN domain-containing protein" evidence="13">
    <location>
        <begin position="25"/>
        <end position="1269"/>
    </location>
</feature>
<feature type="compositionally biased region" description="Polar residues" evidence="12">
    <location>
        <begin position="1183"/>
        <end position="1194"/>
    </location>
</feature>
<dbReference type="PANTHER" id="PTHR12953">
    <property type="entry name" value="MEMBRANE PROTEIN CH1 RELATED"/>
    <property type="match status" value="1"/>
</dbReference>
<evidence type="ECO:0000256" key="10">
    <source>
        <dbReference type="ARBA" id="ARBA00064635"/>
    </source>
</evidence>
<feature type="domain" description="SUN" evidence="14">
    <location>
        <begin position="358"/>
        <end position="527"/>
    </location>
</feature>
<evidence type="ECO:0000256" key="7">
    <source>
        <dbReference type="ARBA" id="ARBA00023180"/>
    </source>
</evidence>
<keyword evidence="5" id="KW-1133">Transmembrane helix</keyword>
<organism>
    <name type="scientific">Branchiostoma floridae</name>
    <name type="common">Florida lancelet</name>
    <name type="synonym">Amphioxus</name>
    <dbReference type="NCBI Taxonomy" id="7739"/>
    <lineage>
        <taxon>Eukaryota</taxon>
        <taxon>Metazoa</taxon>
        <taxon>Chordata</taxon>
        <taxon>Cephalochordata</taxon>
        <taxon>Leptocardii</taxon>
        <taxon>Amphioxiformes</taxon>
        <taxon>Branchiostomatidae</taxon>
        <taxon>Branchiostoma</taxon>
    </lineage>
</organism>
<keyword evidence="11" id="KW-0175">Coiled coil</keyword>
<feature type="region of interest" description="Disordered" evidence="12">
    <location>
        <begin position="1183"/>
        <end position="1242"/>
    </location>
</feature>
<evidence type="ECO:0000256" key="6">
    <source>
        <dbReference type="ARBA" id="ARBA00023136"/>
    </source>
</evidence>
<feature type="coiled-coil region" evidence="11">
    <location>
        <begin position="974"/>
        <end position="1044"/>
    </location>
</feature>
<feature type="compositionally biased region" description="Basic and acidic residues" evidence="12">
    <location>
        <begin position="360"/>
        <end position="386"/>
    </location>
</feature>
<name>C3ZHZ1_BRAFL</name>
<comment type="similarity">
    <text evidence="9">Belongs to the SLP1 family.</text>
</comment>
<feature type="compositionally biased region" description="Basic and acidic residues" evidence="12">
    <location>
        <begin position="1100"/>
        <end position="1119"/>
    </location>
</feature>
<keyword evidence="2" id="KW-0812">Transmembrane</keyword>
<feature type="compositionally biased region" description="Polar residues" evidence="12">
    <location>
        <begin position="1204"/>
        <end position="1232"/>
    </location>
</feature>
<dbReference type="FunFam" id="2.60.120.260:FF:000099">
    <property type="entry name" value="Uncharacterized protein, isoform C"/>
    <property type="match status" value="1"/>
</dbReference>
<feature type="compositionally biased region" description="Low complexity" evidence="12">
    <location>
        <begin position="892"/>
        <end position="903"/>
    </location>
</feature>
<comment type="subunit">
    <text evidence="10">Interacts with EMP65.</text>
</comment>
<protein>
    <recommendedName>
        <fullName evidence="14">SUN domain-containing protein</fullName>
    </recommendedName>
</protein>
<dbReference type="InterPro" id="IPR012919">
    <property type="entry name" value="SUN_dom"/>
</dbReference>
<dbReference type="Pfam" id="PF07738">
    <property type="entry name" value="Sad1_UNC"/>
    <property type="match status" value="1"/>
</dbReference>
<reference evidence="15" key="1">
    <citation type="journal article" date="2008" name="Nature">
        <title>The amphioxus genome and the evolution of the chordate karyotype.</title>
        <authorList>
            <consortium name="US DOE Joint Genome Institute (JGI-PGF)"/>
            <person name="Putnam N.H."/>
            <person name="Butts T."/>
            <person name="Ferrier D.E.K."/>
            <person name="Furlong R.F."/>
            <person name="Hellsten U."/>
            <person name="Kawashima T."/>
            <person name="Robinson-Rechavi M."/>
            <person name="Shoguchi E."/>
            <person name="Terry A."/>
            <person name="Yu J.-K."/>
            <person name="Benito-Gutierrez E.L."/>
            <person name="Dubchak I."/>
            <person name="Garcia-Fernandez J."/>
            <person name="Gibson-Brown J.J."/>
            <person name="Grigoriev I.V."/>
            <person name="Horton A.C."/>
            <person name="de Jong P.J."/>
            <person name="Jurka J."/>
            <person name="Kapitonov V.V."/>
            <person name="Kohara Y."/>
            <person name="Kuroki Y."/>
            <person name="Lindquist E."/>
            <person name="Lucas S."/>
            <person name="Osoegawa K."/>
            <person name="Pennacchio L.A."/>
            <person name="Salamov A.A."/>
            <person name="Satou Y."/>
            <person name="Sauka-Spengler T."/>
            <person name="Schmutz J."/>
            <person name="Shin-I T."/>
            <person name="Toyoda A."/>
            <person name="Bronner-Fraser M."/>
            <person name="Fujiyama A."/>
            <person name="Holland L.Z."/>
            <person name="Holland P.W.H."/>
            <person name="Satoh N."/>
            <person name="Rokhsar D.S."/>
        </authorList>
    </citation>
    <scope>NUCLEOTIDE SEQUENCE [LARGE SCALE GENOMIC DNA]</scope>
    <source>
        <strain evidence="15">S238N-H82</strain>
        <tissue evidence="15">Testes</tissue>
    </source>
</reference>
<dbReference type="GO" id="GO:0005789">
    <property type="term" value="C:endoplasmic reticulum membrane"/>
    <property type="evidence" value="ECO:0007669"/>
    <property type="project" value="UniProtKB-SubCell"/>
</dbReference>
<feature type="compositionally biased region" description="Basic and acidic residues" evidence="12">
    <location>
        <begin position="33"/>
        <end position="43"/>
    </location>
</feature>
<feature type="compositionally biased region" description="Basic and acidic residues" evidence="12">
    <location>
        <begin position="192"/>
        <end position="209"/>
    </location>
</feature>
<dbReference type="PANTHER" id="PTHR12953:SF0">
    <property type="entry name" value="SUN DOMAIN-CONTAINING OSSIFICATION FACTOR"/>
    <property type="match status" value="1"/>
</dbReference>
<evidence type="ECO:0000313" key="15">
    <source>
        <dbReference type="EMBL" id="EEN47846.1"/>
    </source>
</evidence>
<keyword evidence="4" id="KW-0256">Endoplasmic reticulum</keyword>
<feature type="region of interest" description="Disordered" evidence="12">
    <location>
        <begin position="28"/>
        <end position="209"/>
    </location>
</feature>
<feature type="region of interest" description="Disordered" evidence="12">
    <location>
        <begin position="224"/>
        <end position="263"/>
    </location>
</feature>
<feature type="region of interest" description="Disordered" evidence="12">
    <location>
        <begin position="1100"/>
        <end position="1155"/>
    </location>
</feature>
<feature type="region of interest" description="Disordered" evidence="12">
    <location>
        <begin position="929"/>
        <end position="948"/>
    </location>
</feature>
<proteinExistence type="inferred from homology"/>
<keyword evidence="6" id="KW-0472">Membrane</keyword>
<evidence type="ECO:0000256" key="1">
    <source>
        <dbReference type="ARBA" id="ARBA00004389"/>
    </source>
</evidence>
<feature type="region of interest" description="Disordered" evidence="12">
    <location>
        <begin position="283"/>
        <end position="387"/>
    </location>
</feature>
<dbReference type="STRING" id="7739.C3ZHZ1"/>
<feature type="compositionally biased region" description="Basic and acidic residues" evidence="12">
    <location>
        <begin position="74"/>
        <end position="98"/>
    </location>
</feature>
<evidence type="ECO:0000256" key="2">
    <source>
        <dbReference type="ARBA" id="ARBA00022692"/>
    </source>
</evidence>
<evidence type="ECO:0000256" key="5">
    <source>
        <dbReference type="ARBA" id="ARBA00022989"/>
    </source>
</evidence>
<feature type="region of interest" description="Disordered" evidence="12">
    <location>
        <begin position="630"/>
        <end position="653"/>
    </location>
</feature>
<evidence type="ECO:0000256" key="3">
    <source>
        <dbReference type="ARBA" id="ARBA00022729"/>
    </source>
</evidence>
<evidence type="ECO:0000256" key="8">
    <source>
        <dbReference type="ARBA" id="ARBA00046288"/>
    </source>
</evidence>
<sequence length="1269" mass="138117">MWNGLLAVLLLTLFLNSLSTSVQCSSPAEVTGDDQKQQVKETSQDCPVYLVDMTTGGEPGISYPTTKSSSSNEGTEKTQKHQEPEDSPRALTEDEGKVSTDQPVDSQKVEESAESALPSPAVEKDLPKDQQAEGVPQHTDKPVPTTRLEQTGGSVKPDISPLKDSQTQDAVESNEEPAVMVQPLTVTEISADADRTKSKTIGDDVIPKLDGEMAGDEILDIQEQETAVTGTGDSVEEQKTAVTGTEDSAAKEGTAVTGTEDNADIEETAETDIENSAVKQGIAVTGTEDSVEEEKTAVTGAEDSAAKEGTAVTGTGDIADKQGTAVTDTEDSIEEQKTAMTDTEDSADKQETAVTGTEDIADKQKTAETGTKDSAEEEDLVAHKEDDDMPSFDEWKKRMLEQEEREKKQNSNVLVENKDMYMLNPCSAKIWFIVELCEPIQLKQIDIANFELFSSVPESFKVSTSERYPAREWQLLGTFHMANERSIQSFPLDEKLFNKYLKVEMLSHYGSEHYCPLSLFRVFGTSMEEEIEETEQHPESVVDPEDELFPDESIPLSPDSNLFGSAKDAVLNIVKQAAKVFTGPSDGMASTEPHEAKGQVSVENTFLEPTLEYPEPCLDINRTVNVSVPDHDGSGKESRNIQPTPTSTAHSTVKHELETVQKCQGNPRCLFHQLILQTSCEEEQRITTPPADKLVIATDVQGDEGRSDDVELGKTDKDEDINVQSKQRVKIDPPATAGTDQVLSADRDDKGLLPVVSDNDTVADTSTDMSATPPTLQHGEDSSPAGSVDGEEKLKPDQLPTSSTVAPLEGSERTSAVLEGVGGPDIATSTTDGAETPPADSASSPTDSETSGSVSAAGSNQNGGKKQVHDKASSAQVEGNAQVKDDIITSASPSQDPQDSSSPEPTAVVQNESTDGLDKQAKNSSDFYAEKNENGTSSQHISHGGHTGKESVIMRLNNRIKALELNMSLSSRYLEELSQRYRKQMDEMQKAFNKTISKLTNNSRKAEERDIRQQEIIANLAASITNLTADIQSLNTDRDNLHRKVIERHIFLMVVEVLCLAVVFMVCIHTRPGHTPQLIHSQGEQFQEHLRDKMEGLRYRTRTEDLPPRRSDGEEDKLVIVEPQCNRQGIDGTKKKRSKKKHRHQGLRNTSSTPNLLEQLTGHEETAAGVNDVNAAGLLFSSSTATDRQPFSSSRDSKAAQMPPGTTYQRGVTHSTLQTTQRCQPPSGLTQETTEHGKNCHQPALDKLYGDVQEIGARVKALSEDPKLS</sequence>
<feature type="compositionally biased region" description="Polar residues" evidence="12">
    <location>
        <begin position="63"/>
        <end position="73"/>
    </location>
</feature>
<feature type="compositionally biased region" description="Low complexity" evidence="12">
    <location>
        <begin position="834"/>
        <end position="851"/>
    </location>
</feature>